<dbReference type="EMBL" id="JASJQH010000013">
    <property type="protein sequence ID" value="KAK9768553.1"/>
    <property type="molecule type" value="Genomic_DNA"/>
</dbReference>
<protein>
    <recommendedName>
        <fullName evidence="1">FAD/NAD(P)-binding domain-containing protein</fullName>
    </recommendedName>
</protein>
<dbReference type="PANTHER" id="PTHR43735">
    <property type="entry name" value="APOPTOSIS-INDUCING FACTOR 1"/>
    <property type="match status" value="1"/>
</dbReference>
<dbReference type="PRINTS" id="PR00469">
    <property type="entry name" value="PNDRDTASEII"/>
</dbReference>
<dbReference type="InterPro" id="IPR023753">
    <property type="entry name" value="FAD/NAD-binding_dom"/>
</dbReference>
<sequence length="394" mass="42949">MSVFSNVSSMSQIIKARIGIVGANYAGLSAAAKLVSLFGTKEHEDSDVKITLFDKKDGFLHLIGMTHGLVHTSFAPKLWVNHDEISWSKSDLIQFCKGRVSSIHKNHLIVDEKVESPFDYLIIATGFSRSPPIWPTASSCKDYLQEVGGWSNSICKSDSVVVVGGGAVGTEMAADVKSEYPSKEVILIHSRDTLIPGPFTNVFKERAHQELRELGVDVILGERVIDETSTKNGIKSSVILTTNKGRKIETNLVIHCTGKGKAASDMVHLPPTTSTPLVDDNCNLRVQDTLQLIDPAYPHIFAVGDVNDIPVVKLAGAAISQGAYAAENIHKLIMSRNLSTKLSKYQGPKPYMCLVLGRHRQVSQDTDGEIGGAEFTTKLRHGNLEIYRIIGAMN</sequence>
<proteinExistence type="predicted"/>
<gene>
    <name evidence="2" type="ORF">K7432_000696</name>
</gene>
<accession>A0ABR2X422</accession>
<evidence type="ECO:0000259" key="1">
    <source>
        <dbReference type="Pfam" id="PF07992"/>
    </source>
</evidence>
<reference evidence="2 3" key="1">
    <citation type="submission" date="2023-04" db="EMBL/GenBank/DDBJ databases">
        <title>Genome of Basidiobolus ranarum AG-B5.</title>
        <authorList>
            <person name="Stajich J.E."/>
            <person name="Carter-House D."/>
            <person name="Gryganskyi A."/>
        </authorList>
    </citation>
    <scope>NUCLEOTIDE SEQUENCE [LARGE SCALE GENOMIC DNA]</scope>
    <source>
        <strain evidence="2 3">AG-B5</strain>
    </source>
</reference>
<dbReference type="SUPFAM" id="SSF51905">
    <property type="entry name" value="FAD/NAD(P)-binding domain"/>
    <property type="match status" value="1"/>
</dbReference>
<dbReference type="PANTHER" id="PTHR43735:SF24">
    <property type="entry name" value="NUCLEOTIDE-DISULPHIDE OXIDOREDUCTASE AMID-LIKE, PUTATIVE (AFU_ORTHOLOGUE AFUA_1G17180)-RELATED"/>
    <property type="match status" value="1"/>
</dbReference>
<dbReference type="Pfam" id="PF07992">
    <property type="entry name" value="Pyr_redox_2"/>
    <property type="match status" value="1"/>
</dbReference>
<dbReference type="Gene3D" id="3.50.50.100">
    <property type="match status" value="1"/>
</dbReference>
<organism evidence="2 3">
    <name type="scientific">Basidiobolus ranarum</name>
    <dbReference type="NCBI Taxonomy" id="34480"/>
    <lineage>
        <taxon>Eukaryota</taxon>
        <taxon>Fungi</taxon>
        <taxon>Fungi incertae sedis</taxon>
        <taxon>Zoopagomycota</taxon>
        <taxon>Entomophthoromycotina</taxon>
        <taxon>Basidiobolomycetes</taxon>
        <taxon>Basidiobolales</taxon>
        <taxon>Basidiobolaceae</taxon>
        <taxon>Basidiobolus</taxon>
    </lineage>
</organism>
<feature type="domain" description="FAD/NAD(P)-binding" evidence="1">
    <location>
        <begin position="18"/>
        <end position="322"/>
    </location>
</feature>
<comment type="caution">
    <text evidence="2">The sequence shown here is derived from an EMBL/GenBank/DDBJ whole genome shotgun (WGS) entry which is preliminary data.</text>
</comment>
<dbReference type="Proteomes" id="UP001479436">
    <property type="component" value="Unassembled WGS sequence"/>
</dbReference>
<keyword evidence="3" id="KW-1185">Reference proteome</keyword>
<evidence type="ECO:0000313" key="3">
    <source>
        <dbReference type="Proteomes" id="UP001479436"/>
    </source>
</evidence>
<dbReference type="PRINTS" id="PR00368">
    <property type="entry name" value="FADPNR"/>
</dbReference>
<name>A0ABR2X422_9FUNG</name>
<evidence type="ECO:0000313" key="2">
    <source>
        <dbReference type="EMBL" id="KAK9768553.1"/>
    </source>
</evidence>
<dbReference type="InterPro" id="IPR036188">
    <property type="entry name" value="FAD/NAD-bd_sf"/>
</dbReference>